<reference evidence="2" key="1">
    <citation type="submission" date="2014-02" db="EMBL/GenBank/DDBJ databases">
        <title>Expanding our view of genomic diversity in Candidatus Accumulibacter clades.</title>
        <authorList>
            <person name="Skennerton C.T."/>
            <person name="Barr J.J."/>
            <person name="Slater F.R."/>
            <person name="Bond P.L."/>
            <person name="Tyson G.W."/>
        </authorList>
    </citation>
    <scope>NUCLEOTIDE SEQUENCE [LARGE SCALE GENOMIC DNA]</scope>
</reference>
<dbReference type="Proteomes" id="UP000020218">
    <property type="component" value="Unassembled WGS sequence"/>
</dbReference>
<evidence type="ECO:0000259" key="1">
    <source>
        <dbReference type="Pfam" id="PF19266"/>
    </source>
</evidence>
<protein>
    <recommendedName>
        <fullName evidence="1">Contractile injection system tube protein N-terminal domain-containing protein</fullName>
    </recommendedName>
</protein>
<dbReference type="PATRIC" id="fig|1454001.3.peg.3895"/>
<organism evidence="2 3">
    <name type="scientific">Candidatus Accumulibacter adjunctus</name>
    <dbReference type="NCBI Taxonomy" id="1454001"/>
    <lineage>
        <taxon>Bacteria</taxon>
        <taxon>Pseudomonadati</taxon>
        <taxon>Pseudomonadota</taxon>
        <taxon>Betaproteobacteria</taxon>
        <taxon>Candidatus Accumulibacter</taxon>
    </lineage>
</organism>
<proteinExistence type="predicted"/>
<keyword evidence="3" id="KW-1185">Reference proteome</keyword>
<dbReference type="Pfam" id="PF19266">
    <property type="entry name" value="CIS_tube"/>
    <property type="match status" value="1"/>
</dbReference>
<evidence type="ECO:0000313" key="2">
    <source>
        <dbReference type="EMBL" id="EXI63876.1"/>
    </source>
</evidence>
<dbReference type="STRING" id="1454001.AW08_03864"/>
<sequence>MPEFPDDLSDTPATFETMTGPKVTVPVHFNPASLQHTVSNTLKEEGQGAKKKQYVSQTTAKLTMDVIFDTTDTGEDVRITTNKMAQLLQPVPEGQSKKVPPLVKFSWGAYSFTGMVEQFKETIDFFAAGGLPLRSSINLTLSSQEVSFEGGTSGEQASVDADLAAEPVVVPDDEGPLGGPQGAANKAGDPRAARGIAAANGASSLRFGGGGGLAIGASASVGFAAGASVGVGFAAGIGASAGAGFSAGATASAGGGVSLLPAAAFAAGGGAGLSIGGGAGLSVGGGAGVGIGASAGAGIGGGAGVGIGGGIGVGIGGGASLSIGAAAGVAAGGSFAGLRVENNPTARALSPSRLLQESASISSAGKVAVGGRLLDGGGSGLKADVGGEAEFVIGARQ</sequence>
<dbReference type="EMBL" id="JFAX01000045">
    <property type="protein sequence ID" value="EXI63876.1"/>
    <property type="molecule type" value="Genomic_DNA"/>
</dbReference>
<dbReference type="AlphaFoldDB" id="A0A011MMX4"/>
<accession>A0A011MMX4</accession>
<gene>
    <name evidence="2" type="ORF">AW08_03864</name>
</gene>
<comment type="caution">
    <text evidence="2">The sequence shown here is derived from an EMBL/GenBank/DDBJ whole genome shotgun (WGS) entry which is preliminary data.</text>
</comment>
<dbReference type="InterPro" id="IPR045361">
    <property type="entry name" value="CIS_tube_prot_N"/>
</dbReference>
<name>A0A011MMX4_9PROT</name>
<evidence type="ECO:0000313" key="3">
    <source>
        <dbReference type="Proteomes" id="UP000020218"/>
    </source>
</evidence>
<feature type="domain" description="Contractile injection system tube protein N-terminal" evidence="1">
    <location>
        <begin position="23"/>
        <end position="144"/>
    </location>
</feature>